<accession>A0AAN8JM43</accession>
<evidence type="ECO:0000313" key="1">
    <source>
        <dbReference type="EMBL" id="KAK6178611.1"/>
    </source>
</evidence>
<protein>
    <submittedName>
        <fullName evidence="1">Uncharacterized protein</fullName>
    </submittedName>
</protein>
<dbReference type="EMBL" id="JAZGQO010000009">
    <property type="protein sequence ID" value="KAK6178611.1"/>
    <property type="molecule type" value="Genomic_DNA"/>
</dbReference>
<reference evidence="1 2" key="1">
    <citation type="submission" date="2024-01" db="EMBL/GenBank/DDBJ databases">
        <title>The genome of the rayed Mediterranean limpet Patella caerulea (Linnaeus, 1758).</title>
        <authorList>
            <person name="Anh-Thu Weber A."/>
            <person name="Halstead-Nussloch G."/>
        </authorList>
    </citation>
    <scope>NUCLEOTIDE SEQUENCE [LARGE SCALE GENOMIC DNA]</scope>
    <source>
        <strain evidence="1">AATW-2023a</strain>
        <tissue evidence="1">Whole specimen</tissue>
    </source>
</reference>
<proteinExistence type="predicted"/>
<organism evidence="1 2">
    <name type="scientific">Patella caerulea</name>
    <name type="common">Rayed Mediterranean limpet</name>
    <dbReference type="NCBI Taxonomy" id="87958"/>
    <lineage>
        <taxon>Eukaryota</taxon>
        <taxon>Metazoa</taxon>
        <taxon>Spiralia</taxon>
        <taxon>Lophotrochozoa</taxon>
        <taxon>Mollusca</taxon>
        <taxon>Gastropoda</taxon>
        <taxon>Patellogastropoda</taxon>
        <taxon>Patelloidea</taxon>
        <taxon>Patellidae</taxon>
        <taxon>Patella</taxon>
    </lineage>
</organism>
<sequence length="74" mass="8626">MASFIKLRIISLLQKFKRWYYYINNSYIPRPYQNQNTSTNAAPKSSTCNESYVPLPSSPEVLFSACYNNIRPEP</sequence>
<dbReference type="Proteomes" id="UP001347796">
    <property type="component" value="Unassembled WGS sequence"/>
</dbReference>
<comment type="caution">
    <text evidence="1">The sequence shown here is derived from an EMBL/GenBank/DDBJ whole genome shotgun (WGS) entry which is preliminary data.</text>
</comment>
<dbReference type="AlphaFoldDB" id="A0AAN8JM43"/>
<gene>
    <name evidence="1" type="ORF">SNE40_013362</name>
</gene>
<name>A0AAN8JM43_PATCE</name>
<keyword evidence="2" id="KW-1185">Reference proteome</keyword>
<evidence type="ECO:0000313" key="2">
    <source>
        <dbReference type="Proteomes" id="UP001347796"/>
    </source>
</evidence>